<dbReference type="AlphaFoldDB" id="A0A8X7NJ15"/>
<comment type="caution">
    <text evidence="2">The sequence shown here is derived from an EMBL/GenBank/DDBJ whole genome shotgun (WGS) entry which is preliminary data.</text>
</comment>
<accession>A0A8X7NJ15</accession>
<feature type="region of interest" description="Disordered" evidence="1">
    <location>
        <begin position="1"/>
        <end position="39"/>
    </location>
</feature>
<organism evidence="2 3">
    <name type="scientific">Candida parapsilosis</name>
    <name type="common">Yeast</name>
    <dbReference type="NCBI Taxonomy" id="5480"/>
    <lineage>
        <taxon>Eukaryota</taxon>
        <taxon>Fungi</taxon>
        <taxon>Dikarya</taxon>
        <taxon>Ascomycota</taxon>
        <taxon>Saccharomycotina</taxon>
        <taxon>Pichiomycetes</taxon>
        <taxon>Debaryomycetaceae</taxon>
        <taxon>Candida/Lodderomyces clade</taxon>
        <taxon>Candida</taxon>
    </lineage>
</organism>
<reference evidence="2" key="1">
    <citation type="submission" date="2020-03" db="EMBL/GenBank/DDBJ databases">
        <title>FDA dAtabase for Regulatory Grade micrObial Sequences (FDA-ARGOS): Supporting development and validation of Infectious Disease Dx tests.</title>
        <authorList>
            <person name="Campos J."/>
            <person name="Goldberg B."/>
            <person name="Tallon L."/>
            <person name="Sadzewicz L."/>
            <person name="Vavikolanu K."/>
            <person name="Mehta A."/>
            <person name="Aluvathingal J."/>
            <person name="Nadendla S."/>
            <person name="Nandy P."/>
            <person name="Geyer C."/>
            <person name="Yan Y."/>
            <person name="Sichtig H."/>
        </authorList>
    </citation>
    <scope>NUCLEOTIDE SEQUENCE [LARGE SCALE GENOMIC DNA]</scope>
    <source>
        <strain evidence="2">FDAARGOS_652</strain>
    </source>
</reference>
<evidence type="ECO:0000256" key="1">
    <source>
        <dbReference type="SAM" id="MobiDB-lite"/>
    </source>
</evidence>
<sequence length="108" mass="12139">MTYPTRRISRSSLARVDTQSKTHPRDYYSVGGSTNSTKEKRVVALKVDKVVSQHSPTRNHQTKSHKTFGTLVRPIKIPLPTPHVVGNVTYFLGFSMKRGETDRVLDAS</sequence>
<evidence type="ECO:0000313" key="3">
    <source>
        <dbReference type="Proteomes" id="UP000590412"/>
    </source>
</evidence>
<proteinExistence type="predicted"/>
<dbReference type="EMBL" id="JABWAB010000005">
    <property type="protein sequence ID" value="KAF6050811.1"/>
    <property type="molecule type" value="Genomic_DNA"/>
</dbReference>
<gene>
    <name evidence="2" type="ORF">FOB60_003479</name>
</gene>
<name>A0A8X7NJ15_CANPA</name>
<protein>
    <submittedName>
        <fullName evidence="2">Uncharacterized protein</fullName>
    </submittedName>
</protein>
<dbReference type="Proteomes" id="UP000590412">
    <property type="component" value="Unassembled WGS sequence"/>
</dbReference>
<evidence type="ECO:0000313" key="2">
    <source>
        <dbReference type="EMBL" id="KAF6050811.1"/>
    </source>
</evidence>